<dbReference type="Proteomes" id="UP001497516">
    <property type="component" value="Chromosome 4"/>
</dbReference>
<reference evidence="1 2" key="1">
    <citation type="submission" date="2024-04" db="EMBL/GenBank/DDBJ databases">
        <authorList>
            <person name="Fracassetti M."/>
        </authorList>
    </citation>
    <scope>NUCLEOTIDE SEQUENCE [LARGE SCALE GENOMIC DNA]</scope>
</reference>
<evidence type="ECO:0000313" key="2">
    <source>
        <dbReference type="Proteomes" id="UP001497516"/>
    </source>
</evidence>
<sequence length="86" mass="9958">MSGAAYHPQWHQLLSVDELIYHVLCVEFCSTFSHVVPTIKKSRPHVEFMLGGQPQVLTYDAFAQAMGLNTTYMTMTERQYTINFHY</sequence>
<accession>A0AAV2E717</accession>
<dbReference type="AlphaFoldDB" id="A0AAV2E717"/>
<gene>
    <name evidence="1" type="ORF">LTRI10_LOCUS23025</name>
</gene>
<evidence type="ECO:0000313" key="1">
    <source>
        <dbReference type="EMBL" id="CAL1381656.1"/>
    </source>
</evidence>
<proteinExistence type="predicted"/>
<protein>
    <submittedName>
        <fullName evidence="1">Uncharacterized protein</fullName>
    </submittedName>
</protein>
<organism evidence="1 2">
    <name type="scientific">Linum trigynum</name>
    <dbReference type="NCBI Taxonomy" id="586398"/>
    <lineage>
        <taxon>Eukaryota</taxon>
        <taxon>Viridiplantae</taxon>
        <taxon>Streptophyta</taxon>
        <taxon>Embryophyta</taxon>
        <taxon>Tracheophyta</taxon>
        <taxon>Spermatophyta</taxon>
        <taxon>Magnoliopsida</taxon>
        <taxon>eudicotyledons</taxon>
        <taxon>Gunneridae</taxon>
        <taxon>Pentapetalae</taxon>
        <taxon>rosids</taxon>
        <taxon>fabids</taxon>
        <taxon>Malpighiales</taxon>
        <taxon>Linaceae</taxon>
        <taxon>Linum</taxon>
    </lineage>
</organism>
<name>A0AAV2E717_9ROSI</name>
<keyword evidence="2" id="KW-1185">Reference proteome</keyword>
<dbReference type="EMBL" id="OZ034817">
    <property type="protein sequence ID" value="CAL1381656.1"/>
    <property type="molecule type" value="Genomic_DNA"/>
</dbReference>